<evidence type="ECO:0000313" key="3">
    <source>
        <dbReference type="Proteomes" id="UP000298030"/>
    </source>
</evidence>
<keyword evidence="3" id="KW-1185">Reference proteome</keyword>
<gene>
    <name evidence="2" type="ORF">FA13DRAFT_1705838</name>
</gene>
<accession>A0A4Y7TQL9</accession>
<dbReference type="EMBL" id="QPFP01000005">
    <property type="protein sequence ID" value="TEB36485.1"/>
    <property type="molecule type" value="Genomic_DNA"/>
</dbReference>
<name>A0A4Y7TQL9_COPMI</name>
<evidence type="ECO:0000256" key="1">
    <source>
        <dbReference type="SAM" id="MobiDB-lite"/>
    </source>
</evidence>
<organism evidence="2 3">
    <name type="scientific">Coprinellus micaceus</name>
    <name type="common">Glistening ink-cap mushroom</name>
    <name type="synonym">Coprinus micaceus</name>
    <dbReference type="NCBI Taxonomy" id="71717"/>
    <lineage>
        <taxon>Eukaryota</taxon>
        <taxon>Fungi</taxon>
        <taxon>Dikarya</taxon>
        <taxon>Basidiomycota</taxon>
        <taxon>Agaricomycotina</taxon>
        <taxon>Agaricomycetes</taxon>
        <taxon>Agaricomycetidae</taxon>
        <taxon>Agaricales</taxon>
        <taxon>Agaricineae</taxon>
        <taxon>Psathyrellaceae</taxon>
        <taxon>Coprinellus</taxon>
    </lineage>
</organism>
<dbReference type="AlphaFoldDB" id="A0A4Y7TQL9"/>
<feature type="region of interest" description="Disordered" evidence="1">
    <location>
        <begin position="1"/>
        <end position="23"/>
    </location>
</feature>
<evidence type="ECO:0000313" key="2">
    <source>
        <dbReference type="EMBL" id="TEB36485.1"/>
    </source>
</evidence>
<feature type="region of interest" description="Disordered" evidence="1">
    <location>
        <begin position="48"/>
        <end position="78"/>
    </location>
</feature>
<dbReference type="Proteomes" id="UP000298030">
    <property type="component" value="Unassembled WGS sequence"/>
</dbReference>
<sequence>MTTPSSSIAVLGTHPRPSATDRVGQHLGVAAELTQRAREAVNVHTLAQSAHSRAHTEVVSGTAPARSQHSRNLGGSARVHPEWSRLRSLIGCRPVSVVYIE</sequence>
<proteinExistence type="predicted"/>
<reference evidence="2 3" key="1">
    <citation type="journal article" date="2019" name="Nat. Ecol. Evol.">
        <title>Megaphylogeny resolves global patterns of mushroom evolution.</title>
        <authorList>
            <person name="Varga T."/>
            <person name="Krizsan K."/>
            <person name="Foldi C."/>
            <person name="Dima B."/>
            <person name="Sanchez-Garcia M."/>
            <person name="Sanchez-Ramirez S."/>
            <person name="Szollosi G.J."/>
            <person name="Szarkandi J.G."/>
            <person name="Papp V."/>
            <person name="Albert L."/>
            <person name="Andreopoulos W."/>
            <person name="Angelini C."/>
            <person name="Antonin V."/>
            <person name="Barry K.W."/>
            <person name="Bougher N.L."/>
            <person name="Buchanan P."/>
            <person name="Buyck B."/>
            <person name="Bense V."/>
            <person name="Catcheside P."/>
            <person name="Chovatia M."/>
            <person name="Cooper J."/>
            <person name="Damon W."/>
            <person name="Desjardin D."/>
            <person name="Finy P."/>
            <person name="Geml J."/>
            <person name="Haridas S."/>
            <person name="Hughes K."/>
            <person name="Justo A."/>
            <person name="Karasinski D."/>
            <person name="Kautmanova I."/>
            <person name="Kiss B."/>
            <person name="Kocsube S."/>
            <person name="Kotiranta H."/>
            <person name="LaButti K.M."/>
            <person name="Lechner B.E."/>
            <person name="Liimatainen K."/>
            <person name="Lipzen A."/>
            <person name="Lukacs Z."/>
            <person name="Mihaltcheva S."/>
            <person name="Morgado L.N."/>
            <person name="Niskanen T."/>
            <person name="Noordeloos M.E."/>
            <person name="Ohm R.A."/>
            <person name="Ortiz-Santana B."/>
            <person name="Ovrebo C."/>
            <person name="Racz N."/>
            <person name="Riley R."/>
            <person name="Savchenko A."/>
            <person name="Shiryaev A."/>
            <person name="Soop K."/>
            <person name="Spirin V."/>
            <person name="Szebenyi C."/>
            <person name="Tomsovsky M."/>
            <person name="Tulloss R.E."/>
            <person name="Uehling J."/>
            <person name="Grigoriev I.V."/>
            <person name="Vagvolgyi C."/>
            <person name="Papp T."/>
            <person name="Martin F.M."/>
            <person name="Miettinen O."/>
            <person name="Hibbett D.S."/>
            <person name="Nagy L.G."/>
        </authorList>
    </citation>
    <scope>NUCLEOTIDE SEQUENCE [LARGE SCALE GENOMIC DNA]</scope>
    <source>
        <strain evidence="2 3">FP101781</strain>
    </source>
</reference>
<protein>
    <submittedName>
        <fullName evidence="2">Uncharacterized protein</fullName>
    </submittedName>
</protein>
<comment type="caution">
    <text evidence="2">The sequence shown here is derived from an EMBL/GenBank/DDBJ whole genome shotgun (WGS) entry which is preliminary data.</text>
</comment>